<dbReference type="Proteomes" id="UP000176678">
    <property type="component" value="Unassembled WGS sequence"/>
</dbReference>
<comment type="function">
    <text evidence="6">Forms membrane-associated dynamic filaments that are essential for cell shape determination. Acts by regulating cell wall synthesis and cell elongation, and thus cell shape. A feedback loop between cell geometry and MreB localization may maintain elongated cell shape by targeting cell wall growth to regions of negative cell wall curvature.</text>
</comment>
<dbReference type="Pfam" id="PF06723">
    <property type="entry name" value="MreB_Mbl"/>
    <property type="match status" value="1"/>
</dbReference>
<comment type="subcellular location">
    <subcellularLocation>
        <location evidence="6">Cytoplasm</location>
    </subcellularLocation>
    <text evidence="6">Membrane-associated.</text>
</comment>
<dbReference type="GO" id="GO:0005737">
    <property type="term" value="C:cytoplasm"/>
    <property type="evidence" value="ECO:0007669"/>
    <property type="project" value="UniProtKB-SubCell"/>
</dbReference>
<dbReference type="PANTHER" id="PTHR42749:SF1">
    <property type="entry name" value="CELL SHAPE-DETERMINING PROTEIN MREB"/>
    <property type="match status" value="1"/>
</dbReference>
<evidence type="ECO:0000256" key="5">
    <source>
        <dbReference type="ARBA" id="ARBA00023458"/>
    </source>
</evidence>
<dbReference type="STRING" id="1802410.A3H75_03435"/>
<dbReference type="EMBL" id="MGES01000050">
    <property type="protein sequence ID" value="OGL88381.1"/>
    <property type="molecule type" value="Genomic_DNA"/>
</dbReference>
<dbReference type="HAMAP" id="MF_02207">
    <property type="entry name" value="MreB"/>
    <property type="match status" value="1"/>
</dbReference>
<keyword evidence="3 6" id="KW-0067">ATP-binding</keyword>
<keyword evidence="4 6" id="KW-0133">Cell shape</keyword>
<dbReference type="InterPro" id="IPR056546">
    <property type="entry name" value="MreB_MamK-like"/>
</dbReference>
<dbReference type="AlphaFoldDB" id="A0A1F7VD65"/>
<dbReference type="Gene3D" id="3.30.420.40">
    <property type="match status" value="3"/>
</dbReference>
<evidence type="ECO:0000256" key="2">
    <source>
        <dbReference type="ARBA" id="ARBA00022741"/>
    </source>
</evidence>
<comment type="caution">
    <text evidence="7">The sequence shown here is derived from an EMBL/GenBank/DDBJ whole genome shotgun (WGS) entry which is preliminary data.</text>
</comment>
<dbReference type="InterPro" id="IPR004753">
    <property type="entry name" value="MreB"/>
</dbReference>
<dbReference type="NCBIfam" id="NF010539">
    <property type="entry name" value="PRK13927.1"/>
    <property type="match status" value="1"/>
</dbReference>
<gene>
    <name evidence="6" type="primary">mreB</name>
    <name evidence="7" type="ORF">A3H75_03435</name>
</gene>
<reference evidence="7 8" key="1">
    <citation type="journal article" date="2016" name="Nat. Commun.">
        <title>Thousands of microbial genomes shed light on interconnected biogeochemical processes in an aquifer system.</title>
        <authorList>
            <person name="Anantharaman K."/>
            <person name="Brown C.T."/>
            <person name="Hug L.A."/>
            <person name="Sharon I."/>
            <person name="Castelle C.J."/>
            <person name="Probst A.J."/>
            <person name="Thomas B.C."/>
            <person name="Singh A."/>
            <person name="Wilkins M.J."/>
            <person name="Karaoz U."/>
            <person name="Brodie E.L."/>
            <person name="Williams K.H."/>
            <person name="Hubbard S.S."/>
            <person name="Banfield J.F."/>
        </authorList>
    </citation>
    <scope>NUCLEOTIDE SEQUENCE [LARGE SCALE GENOMIC DNA]</scope>
</reference>
<comment type="similarity">
    <text evidence="5 6">Belongs to the FtsA/MreB family.</text>
</comment>
<proteinExistence type="inferred from homology"/>
<protein>
    <recommendedName>
        <fullName evidence="6">Cell shape-determining protein MreB</fullName>
    </recommendedName>
</protein>
<dbReference type="GO" id="GO:0000902">
    <property type="term" value="P:cell morphogenesis"/>
    <property type="evidence" value="ECO:0007669"/>
    <property type="project" value="InterPro"/>
</dbReference>
<dbReference type="CDD" id="cd10225">
    <property type="entry name" value="ASKHA_NBD_MreB-like"/>
    <property type="match status" value="1"/>
</dbReference>
<name>A0A1F7VD65_9BACT</name>
<dbReference type="PRINTS" id="PR01652">
    <property type="entry name" value="SHAPEPROTEIN"/>
</dbReference>
<dbReference type="PANTHER" id="PTHR42749">
    <property type="entry name" value="CELL SHAPE-DETERMINING PROTEIN MREB"/>
    <property type="match status" value="1"/>
</dbReference>
<evidence type="ECO:0000256" key="6">
    <source>
        <dbReference type="HAMAP-Rule" id="MF_02207"/>
    </source>
</evidence>
<evidence type="ECO:0000256" key="4">
    <source>
        <dbReference type="ARBA" id="ARBA00022960"/>
    </source>
</evidence>
<evidence type="ECO:0000256" key="3">
    <source>
        <dbReference type="ARBA" id="ARBA00022840"/>
    </source>
</evidence>
<feature type="binding site" evidence="6">
    <location>
        <begin position="158"/>
        <end position="160"/>
    </location>
    <ligand>
        <name>ATP</name>
        <dbReference type="ChEBI" id="CHEBI:30616"/>
    </ligand>
</feature>
<feature type="binding site" evidence="6">
    <location>
        <begin position="206"/>
        <end position="209"/>
    </location>
    <ligand>
        <name>ATP</name>
        <dbReference type="ChEBI" id="CHEBI:30616"/>
    </ligand>
</feature>
<accession>A0A1F7VD65</accession>
<dbReference type="InterPro" id="IPR043129">
    <property type="entry name" value="ATPase_NBD"/>
</dbReference>
<comment type="caution">
    <text evidence="6">Lacks conserved residue(s) required for the propagation of feature annotation.</text>
</comment>
<evidence type="ECO:0000313" key="8">
    <source>
        <dbReference type="Proteomes" id="UP000176678"/>
    </source>
</evidence>
<sequence>MSFFIKKIGIDLGTTNVLVYVQKRGIVINEPSVVAISTVDKKVMAVGKEAKDMLGRTPDTIVAERPLKDGVIANYKTTEAMLRYFINKALGGVRLFRPEVMVAVPGGITSVERRAVVEATMASGARAAYIMKEPILADIGADIPIGSPSGNMIIDIGGGTAEMAVISLGGIVSSGSVRIGGNKFDTAIAEYVRRKYGLAIGERTAEDVKIQIGAALFLEKPMSMEVKGRDMMSGMPRMLVLTSDDVTEAIQHELEGLVQAVKDVLYKTPPELSADVMEKGMILSGGSSQLRNLDELFSQATGVPAYVADEPMLCVVKGTGIALENLDSYKRSILATK</sequence>
<dbReference type="SUPFAM" id="SSF53067">
    <property type="entry name" value="Actin-like ATPase domain"/>
    <property type="match status" value="2"/>
</dbReference>
<comment type="subunit">
    <text evidence="6">Forms polymers.</text>
</comment>
<dbReference type="GO" id="GO:0005524">
    <property type="term" value="F:ATP binding"/>
    <property type="evidence" value="ECO:0007669"/>
    <property type="project" value="UniProtKB-KW"/>
</dbReference>
<dbReference type="GO" id="GO:0008360">
    <property type="term" value="P:regulation of cell shape"/>
    <property type="evidence" value="ECO:0007669"/>
    <property type="project" value="UniProtKB-UniRule"/>
</dbReference>
<keyword evidence="1 6" id="KW-0963">Cytoplasm</keyword>
<keyword evidence="2 6" id="KW-0547">Nucleotide-binding</keyword>
<organism evidence="7 8">
    <name type="scientific">Candidatus Uhrbacteria bacterium RIFCSPLOWO2_02_FULL_51_9</name>
    <dbReference type="NCBI Taxonomy" id="1802410"/>
    <lineage>
        <taxon>Bacteria</taxon>
        <taxon>Candidatus Uhriibacteriota</taxon>
    </lineage>
</organism>
<evidence type="ECO:0000256" key="1">
    <source>
        <dbReference type="ARBA" id="ARBA00022490"/>
    </source>
</evidence>
<evidence type="ECO:0000313" key="7">
    <source>
        <dbReference type="EMBL" id="OGL88381.1"/>
    </source>
</evidence>
<dbReference type="NCBIfam" id="TIGR00904">
    <property type="entry name" value="mreB"/>
    <property type="match status" value="1"/>
</dbReference>